<evidence type="ECO:0000256" key="5">
    <source>
        <dbReference type="ARBA" id="ARBA00044208"/>
    </source>
</evidence>
<reference evidence="9" key="1">
    <citation type="submission" date="2018-11" db="EMBL/GenBank/DDBJ databases">
        <authorList>
            <consortium name="Pathogen Informatics"/>
        </authorList>
    </citation>
    <scope>NUCLEOTIDE SEQUENCE</scope>
</reference>
<dbReference type="Gene3D" id="1.20.120.1070">
    <property type="entry name" value="Translation initiation factor eIF-2B, N-terminal domain"/>
    <property type="match status" value="1"/>
</dbReference>
<dbReference type="SUPFAM" id="SSF100950">
    <property type="entry name" value="NagB/RpiA/CoA transferase-like"/>
    <property type="match status" value="1"/>
</dbReference>
<dbReference type="GO" id="GO:0005851">
    <property type="term" value="C:eukaryotic translation initiation factor 2B complex"/>
    <property type="evidence" value="ECO:0007669"/>
    <property type="project" value="TreeGrafter"/>
</dbReference>
<evidence type="ECO:0000256" key="8">
    <source>
        <dbReference type="RuleBase" id="RU003814"/>
    </source>
</evidence>
<evidence type="ECO:0000313" key="9">
    <source>
        <dbReference type="EMBL" id="VEL26573.1"/>
    </source>
</evidence>
<dbReference type="PANTHER" id="PTHR45860">
    <property type="entry name" value="TRANSLATION INITIATION FACTOR EIF-2B SUBUNIT ALPHA"/>
    <property type="match status" value="1"/>
</dbReference>
<evidence type="ECO:0000256" key="2">
    <source>
        <dbReference type="ARBA" id="ARBA00007251"/>
    </source>
</evidence>
<proteinExistence type="inferred from homology"/>
<evidence type="ECO:0000313" key="10">
    <source>
        <dbReference type="Proteomes" id="UP000784294"/>
    </source>
</evidence>
<organism evidence="9 10">
    <name type="scientific">Protopolystoma xenopodis</name>
    <dbReference type="NCBI Taxonomy" id="117903"/>
    <lineage>
        <taxon>Eukaryota</taxon>
        <taxon>Metazoa</taxon>
        <taxon>Spiralia</taxon>
        <taxon>Lophotrochozoa</taxon>
        <taxon>Platyhelminthes</taxon>
        <taxon>Monogenea</taxon>
        <taxon>Polyopisthocotylea</taxon>
        <taxon>Polystomatidea</taxon>
        <taxon>Polystomatidae</taxon>
        <taxon>Protopolystoma</taxon>
    </lineage>
</organism>
<comment type="similarity">
    <text evidence="2 8">Belongs to the eIF-2B alpha/beta/delta subunits family.</text>
</comment>
<evidence type="ECO:0000256" key="3">
    <source>
        <dbReference type="ARBA" id="ARBA00022540"/>
    </source>
</evidence>
<comment type="subcellular location">
    <subcellularLocation>
        <location evidence="1">Cytoplasm</location>
        <location evidence="1">Cytosol</location>
    </subcellularLocation>
</comment>
<dbReference type="InterPro" id="IPR042528">
    <property type="entry name" value="elF-2B_alpha_N"/>
</dbReference>
<dbReference type="GO" id="GO:0005085">
    <property type="term" value="F:guanyl-nucleotide exchange factor activity"/>
    <property type="evidence" value="ECO:0007669"/>
    <property type="project" value="TreeGrafter"/>
</dbReference>
<keyword evidence="10" id="KW-1185">Reference proteome</keyword>
<dbReference type="PANTHER" id="PTHR45860:SF1">
    <property type="entry name" value="TRANSLATION INITIATION FACTOR EIF-2B SUBUNIT ALPHA"/>
    <property type="match status" value="1"/>
</dbReference>
<keyword evidence="3" id="KW-0396">Initiation factor</keyword>
<dbReference type="InterPro" id="IPR051501">
    <property type="entry name" value="eIF2B_alpha/beta/delta"/>
</dbReference>
<dbReference type="AlphaFoldDB" id="A0A3S5BZV2"/>
<evidence type="ECO:0000256" key="4">
    <source>
        <dbReference type="ARBA" id="ARBA00022917"/>
    </source>
</evidence>
<evidence type="ECO:0000256" key="7">
    <source>
        <dbReference type="ARBA" id="ARBA00046432"/>
    </source>
</evidence>
<protein>
    <recommendedName>
        <fullName evidence="5">Translation initiation factor eIF2B subunit alpha</fullName>
    </recommendedName>
    <alternativeName>
        <fullName evidence="6">eIF2B GDP-GTP exchange factor subunit alpha</fullName>
    </alternativeName>
</protein>
<dbReference type="Proteomes" id="UP000784294">
    <property type="component" value="Unassembled WGS sequence"/>
</dbReference>
<dbReference type="GO" id="GO:0003743">
    <property type="term" value="F:translation initiation factor activity"/>
    <property type="evidence" value="ECO:0007669"/>
    <property type="project" value="UniProtKB-KW"/>
</dbReference>
<dbReference type="InterPro" id="IPR000649">
    <property type="entry name" value="IF-2B-related"/>
</dbReference>
<gene>
    <name evidence="9" type="ORF">PXEA_LOCUS20013</name>
</gene>
<sequence length="112" mass="12439">MLNPEMGKLCVTKKFISMCKASPDKSEAVVSIEVLAWLIESSDVSAVQGLNDLMVEAIEDMCKTEKSNISVQSACELFQRFITLAALDTGDFEECKRVLLERSSIFINKART</sequence>
<dbReference type="Pfam" id="PF01008">
    <property type="entry name" value="IF-2B"/>
    <property type="match status" value="1"/>
</dbReference>
<accession>A0A3S5BZV2</accession>
<dbReference type="GO" id="GO:0005829">
    <property type="term" value="C:cytosol"/>
    <property type="evidence" value="ECO:0007669"/>
    <property type="project" value="UniProtKB-SubCell"/>
</dbReference>
<dbReference type="EMBL" id="CAAALY010081221">
    <property type="protein sequence ID" value="VEL26573.1"/>
    <property type="molecule type" value="Genomic_DNA"/>
</dbReference>
<dbReference type="OrthoDB" id="10249309at2759"/>
<name>A0A3S5BZV2_9PLAT</name>
<evidence type="ECO:0000256" key="6">
    <source>
        <dbReference type="ARBA" id="ARBA00044236"/>
    </source>
</evidence>
<keyword evidence="4" id="KW-0648">Protein biosynthesis</keyword>
<comment type="subunit">
    <text evidence="7">Component of the translation initiation factor 2B (eIF2B) complex which is a heterodecamer of two sets of five different subunits: alpha, beta, gamma, delta and epsilon. Subunits alpha, beta and delta comprise a regulatory subcomplex and subunits epsilon and gamma comprise a catalytic subcomplex. Within the complex, the hexameric regulatory complex resides at the center, with the two heterodimeric catalytic subcomplexes bound on opposite sides.</text>
</comment>
<evidence type="ECO:0000256" key="1">
    <source>
        <dbReference type="ARBA" id="ARBA00004514"/>
    </source>
</evidence>
<comment type="caution">
    <text evidence="9">The sequence shown here is derived from an EMBL/GenBank/DDBJ whole genome shotgun (WGS) entry which is preliminary data.</text>
</comment>
<dbReference type="InterPro" id="IPR037171">
    <property type="entry name" value="NagB/RpiA_transferase-like"/>
</dbReference>